<dbReference type="PROSITE" id="PS51178">
    <property type="entry name" value="PASTA"/>
    <property type="match status" value="1"/>
</dbReference>
<comment type="catalytic activity">
    <reaction evidence="13">
        <text>[GlcNAc-(1-&gt;4)-Mur2Ac(oyl-L-Ala-gamma-D-Glu-L-Lys-D-Ala-D-Ala)](n)-di-trans,octa-cis-undecaprenyl diphosphate + beta-D-GlcNAc-(1-&gt;4)-Mur2Ac(oyl-L-Ala-gamma-D-Glu-L-Lys-D-Ala-D-Ala)-di-trans,octa-cis-undecaprenyl diphosphate = [GlcNAc-(1-&gt;4)-Mur2Ac(oyl-L-Ala-gamma-D-Glu-L-Lys-D-Ala-D-Ala)](n+1)-di-trans,octa-cis-undecaprenyl diphosphate + di-trans,octa-cis-undecaprenyl diphosphate + H(+)</text>
        <dbReference type="Rhea" id="RHEA:23708"/>
        <dbReference type="Rhea" id="RHEA-COMP:9602"/>
        <dbReference type="Rhea" id="RHEA-COMP:9603"/>
        <dbReference type="ChEBI" id="CHEBI:15378"/>
        <dbReference type="ChEBI" id="CHEBI:58405"/>
        <dbReference type="ChEBI" id="CHEBI:60033"/>
        <dbReference type="ChEBI" id="CHEBI:78435"/>
        <dbReference type="EC" id="2.4.99.28"/>
    </reaction>
</comment>
<dbReference type="GO" id="GO:0071555">
    <property type="term" value="P:cell wall organization"/>
    <property type="evidence" value="ECO:0007669"/>
    <property type="project" value="UniProtKB-KW"/>
</dbReference>
<evidence type="ECO:0000256" key="2">
    <source>
        <dbReference type="ARBA" id="ARBA00007739"/>
    </source>
</evidence>
<keyword evidence="6" id="KW-0808">Transferase</keyword>
<keyword evidence="17" id="KW-1185">Reference proteome</keyword>
<dbReference type="Pfam" id="PF00905">
    <property type="entry name" value="Transpeptidase"/>
    <property type="match status" value="1"/>
</dbReference>
<evidence type="ECO:0000256" key="1">
    <source>
        <dbReference type="ARBA" id="ARBA00007090"/>
    </source>
</evidence>
<protein>
    <submittedName>
        <fullName evidence="16">Membrane peptidoglycan carboxypeptidase</fullName>
    </submittedName>
</protein>
<accession>A0A841BWB0</accession>
<feature type="region of interest" description="Disordered" evidence="14">
    <location>
        <begin position="392"/>
        <end position="415"/>
    </location>
</feature>
<dbReference type="CDD" id="cd06577">
    <property type="entry name" value="PASTA_pknB"/>
    <property type="match status" value="1"/>
</dbReference>
<evidence type="ECO:0000256" key="6">
    <source>
        <dbReference type="ARBA" id="ARBA00022679"/>
    </source>
</evidence>
<dbReference type="SUPFAM" id="SSF56601">
    <property type="entry name" value="beta-lactamase/transpeptidase-like"/>
    <property type="match status" value="1"/>
</dbReference>
<evidence type="ECO:0000256" key="5">
    <source>
        <dbReference type="ARBA" id="ARBA00022676"/>
    </source>
</evidence>
<dbReference type="InterPro" id="IPR005543">
    <property type="entry name" value="PASTA_dom"/>
</dbReference>
<keyword evidence="11" id="KW-0961">Cell wall biogenesis/degradation</keyword>
<name>A0A841BWB0_9ACTN</name>
<comment type="similarity">
    <text evidence="1">In the C-terminal section; belongs to the transpeptidase family.</text>
</comment>
<evidence type="ECO:0000256" key="10">
    <source>
        <dbReference type="ARBA" id="ARBA00023268"/>
    </source>
</evidence>
<dbReference type="Proteomes" id="UP000587527">
    <property type="component" value="Unassembled WGS sequence"/>
</dbReference>
<dbReference type="EMBL" id="JACHMN010000002">
    <property type="protein sequence ID" value="MBB5871213.1"/>
    <property type="molecule type" value="Genomic_DNA"/>
</dbReference>
<dbReference type="GO" id="GO:0030288">
    <property type="term" value="C:outer membrane-bounded periplasmic space"/>
    <property type="evidence" value="ECO:0007669"/>
    <property type="project" value="TreeGrafter"/>
</dbReference>
<comment type="similarity">
    <text evidence="2">In the N-terminal section; belongs to the glycosyltransferase 51 family.</text>
</comment>
<dbReference type="Gene3D" id="3.40.710.10">
    <property type="entry name" value="DD-peptidase/beta-lactamase superfamily"/>
    <property type="match status" value="1"/>
</dbReference>
<dbReference type="Gene3D" id="1.10.3810.10">
    <property type="entry name" value="Biosynthetic peptidoglycan transglycosylase-like"/>
    <property type="match status" value="1"/>
</dbReference>
<dbReference type="GO" id="GO:0009252">
    <property type="term" value="P:peptidoglycan biosynthetic process"/>
    <property type="evidence" value="ECO:0007669"/>
    <property type="project" value="UniProtKB-KW"/>
</dbReference>
<keyword evidence="10" id="KW-0511">Multifunctional enzyme</keyword>
<keyword evidence="9" id="KW-0573">Peptidoglycan synthesis</keyword>
<organism evidence="16 17">
    <name type="scientific">Allocatelliglobosispora scoriae</name>
    <dbReference type="NCBI Taxonomy" id="643052"/>
    <lineage>
        <taxon>Bacteria</taxon>
        <taxon>Bacillati</taxon>
        <taxon>Actinomycetota</taxon>
        <taxon>Actinomycetes</taxon>
        <taxon>Micromonosporales</taxon>
        <taxon>Micromonosporaceae</taxon>
        <taxon>Allocatelliglobosispora</taxon>
    </lineage>
</organism>
<dbReference type="InterPro" id="IPR001460">
    <property type="entry name" value="PCN-bd_Tpept"/>
</dbReference>
<evidence type="ECO:0000256" key="12">
    <source>
        <dbReference type="ARBA" id="ARBA00034000"/>
    </source>
</evidence>
<gene>
    <name evidence="16" type="ORF">F4553_004592</name>
</gene>
<evidence type="ECO:0000256" key="4">
    <source>
        <dbReference type="ARBA" id="ARBA00022670"/>
    </source>
</evidence>
<evidence type="ECO:0000313" key="16">
    <source>
        <dbReference type="EMBL" id="MBB5871213.1"/>
    </source>
</evidence>
<dbReference type="InterPro" id="IPR023346">
    <property type="entry name" value="Lysozyme-like_dom_sf"/>
</dbReference>
<evidence type="ECO:0000256" key="7">
    <source>
        <dbReference type="ARBA" id="ARBA00022801"/>
    </source>
</evidence>
<keyword evidence="3 16" id="KW-0121">Carboxypeptidase</keyword>
<dbReference type="InterPro" id="IPR001264">
    <property type="entry name" value="Glyco_trans_51"/>
</dbReference>
<evidence type="ECO:0000256" key="11">
    <source>
        <dbReference type="ARBA" id="ARBA00023316"/>
    </source>
</evidence>
<dbReference type="AlphaFoldDB" id="A0A841BWB0"/>
<dbReference type="GO" id="GO:0008360">
    <property type="term" value="P:regulation of cell shape"/>
    <property type="evidence" value="ECO:0007669"/>
    <property type="project" value="UniProtKB-KW"/>
</dbReference>
<dbReference type="GO" id="GO:0008955">
    <property type="term" value="F:peptidoglycan glycosyltransferase activity"/>
    <property type="evidence" value="ECO:0007669"/>
    <property type="project" value="UniProtKB-EC"/>
</dbReference>
<dbReference type="InterPro" id="IPR012338">
    <property type="entry name" value="Beta-lactam/transpept-like"/>
</dbReference>
<dbReference type="FunFam" id="1.10.3810.10:FF:000001">
    <property type="entry name" value="Penicillin-binding protein 1A"/>
    <property type="match status" value="1"/>
</dbReference>
<evidence type="ECO:0000259" key="15">
    <source>
        <dbReference type="PROSITE" id="PS51178"/>
    </source>
</evidence>
<dbReference type="InterPro" id="IPR036950">
    <property type="entry name" value="PBP_transglycosylase"/>
</dbReference>
<evidence type="ECO:0000313" key="17">
    <source>
        <dbReference type="Proteomes" id="UP000587527"/>
    </source>
</evidence>
<feature type="domain" description="PASTA" evidence="15">
    <location>
        <begin position="725"/>
        <end position="790"/>
    </location>
</feature>
<evidence type="ECO:0000256" key="3">
    <source>
        <dbReference type="ARBA" id="ARBA00022645"/>
    </source>
</evidence>
<dbReference type="GO" id="GO:0008658">
    <property type="term" value="F:penicillin binding"/>
    <property type="evidence" value="ECO:0007669"/>
    <property type="project" value="InterPro"/>
</dbReference>
<feature type="region of interest" description="Disordered" evidence="14">
    <location>
        <begin position="792"/>
        <end position="817"/>
    </location>
</feature>
<dbReference type="GO" id="GO:0006508">
    <property type="term" value="P:proteolysis"/>
    <property type="evidence" value="ECO:0007669"/>
    <property type="project" value="UniProtKB-KW"/>
</dbReference>
<evidence type="ECO:0000256" key="9">
    <source>
        <dbReference type="ARBA" id="ARBA00022984"/>
    </source>
</evidence>
<dbReference type="Pfam" id="PF00912">
    <property type="entry name" value="Transgly"/>
    <property type="match status" value="1"/>
</dbReference>
<dbReference type="InterPro" id="IPR050396">
    <property type="entry name" value="Glycosyltr_51/Transpeptidase"/>
</dbReference>
<comment type="caution">
    <text evidence="16">The sequence shown here is derived from an EMBL/GenBank/DDBJ whole genome shotgun (WGS) entry which is preliminary data.</text>
</comment>
<keyword evidence="4" id="KW-0645">Protease</keyword>
<proteinExistence type="inferred from homology"/>
<evidence type="ECO:0000256" key="8">
    <source>
        <dbReference type="ARBA" id="ARBA00022960"/>
    </source>
</evidence>
<dbReference type="SUPFAM" id="SSF53955">
    <property type="entry name" value="Lysozyme-like"/>
    <property type="match status" value="1"/>
</dbReference>
<dbReference type="PANTHER" id="PTHR32282:SF33">
    <property type="entry name" value="PEPTIDOGLYCAN GLYCOSYLTRANSFERASE"/>
    <property type="match status" value="1"/>
</dbReference>
<evidence type="ECO:0000256" key="13">
    <source>
        <dbReference type="ARBA" id="ARBA00049902"/>
    </source>
</evidence>
<evidence type="ECO:0000256" key="14">
    <source>
        <dbReference type="SAM" id="MobiDB-lite"/>
    </source>
</evidence>
<feature type="compositionally biased region" description="Gly residues" evidence="14">
    <location>
        <begin position="802"/>
        <end position="814"/>
    </location>
</feature>
<comment type="catalytic activity">
    <reaction evidence="12">
        <text>Preferential cleavage: (Ac)2-L-Lys-D-Ala-|-D-Ala. Also transpeptidation of peptidyl-alanyl moieties that are N-acyl substituents of D-alanine.</text>
        <dbReference type="EC" id="3.4.16.4"/>
    </reaction>
</comment>
<dbReference type="Gene3D" id="3.30.10.20">
    <property type="match status" value="1"/>
</dbReference>
<keyword evidence="7" id="KW-0378">Hydrolase</keyword>
<reference evidence="16 17" key="1">
    <citation type="submission" date="2020-08" db="EMBL/GenBank/DDBJ databases">
        <title>Sequencing the genomes of 1000 actinobacteria strains.</title>
        <authorList>
            <person name="Klenk H.-P."/>
        </authorList>
    </citation>
    <scope>NUCLEOTIDE SEQUENCE [LARGE SCALE GENOMIC DNA]</scope>
    <source>
        <strain evidence="16 17">DSM 45362</strain>
    </source>
</reference>
<keyword evidence="5" id="KW-0328">Glycosyltransferase</keyword>
<dbReference type="PANTHER" id="PTHR32282">
    <property type="entry name" value="BINDING PROTEIN TRANSPEPTIDASE, PUTATIVE-RELATED"/>
    <property type="match status" value="1"/>
</dbReference>
<sequence>MTRMPKRDHSVLANVSSLLLCGLLAGVVVAAAAFPAIAMSGLAAKAGAKAFGDLPVELTLKTSPQISYVYASDGKTLLALMYDENRRNVRLDEIAPIMQKAIVAAEDHKFYEHNGVDMKGIARAFVANKQAGETEQGASTLTMQFVRLAVSYSTNSPNKMLTATEDTAQRKLLEIKNALAVEERMTKEQILEGYLNMAFYGNGAFGIYAASQVYFNKEPKDLTAPEAAFLAGLVKSPSNYNPVGLDNAIDPDGFKKGKDRRDWVIGQMHEIGAIDDAGQTAALKTELTIVGKRAPKGCFATIKAHWGFFCDFLTRWWMQQDAFGANEYERERALNSGGYKIISSLDIVTQESAKKTVEKQLKTGSKLALMSASIEPGSGKVRSLAVNRNFKIDDPKNPQNGVNTDPKKRALGIRGTYPNTANPLMTGDDYGYQFGSTFKIFTLVAALERGMPLDTNIKADSTFVSKFPVGSGPASCGGYWCPGNANPGWMNGVRNMWSGFGRSVNTYFAQLIQRVGPKYVIDAATRMGLKFRGDATKCCSDAYYAKHPDAWGAFTLGVTSNTPLETANAYATLAADGTYCEPTPVESITDAGGKVLDVGNPRCKKVIETDVARAAVDAARCPLGDSSLYGKCDGGTATNVRGIVGRQVAGKSGTTDENRTAAFVSMTPQLAVASILADPDYTLASMPTNSHPIANPASYIVLRDAMKGKPVQKFQKPENQKIVYGTPVKIPSIPACATVAAAQSILKNSGFQVDIDTKPIDSACPAGTFAGTNPTGRAQKNGLVVIQISNGKKAPTVPPGPGAGGGPGGPGGGRRVQPDQVGFTLTCPPICRNEERYNL</sequence>
<dbReference type="GO" id="GO:0009002">
    <property type="term" value="F:serine-type D-Ala-D-Ala carboxypeptidase activity"/>
    <property type="evidence" value="ECO:0007669"/>
    <property type="project" value="UniProtKB-EC"/>
</dbReference>
<keyword evidence="8" id="KW-0133">Cell shape</keyword>